<evidence type="ECO:0000313" key="3">
    <source>
        <dbReference type="Proteomes" id="UP001170954"/>
    </source>
</evidence>
<name>A0ABT7NNY1_9SPHI</name>
<dbReference type="Pfam" id="PF07508">
    <property type="entry name" value="Recombinase"/>
    <property type="match status" value="1"/>
</dbReference>
<evidence type="ECO:0000313" key="2">
    <source>
        <dbReference type="EMBL" id="MDM1048970.1"/>
    </source>
</evidence>
<gene>
    <name evidence="2" type="ORF">HX018_12070</name>
</gene>
<organism evidence="2 3">
    <name type="scientific">Sphingobacterium hotanense</name>
    <dbReference type="NCBI Taxonomy" id="649196"/>
    <lineage>
        <taxon>Bacteria</taxon>
        <taxon>Pseudomonadati</taxon>
        <taxon>Bacteroidota</taxon>
        <taxon>Sphingobacteriia</taxon>
        <taxon>Sphingobacteriales</taxon>
        <taxon>Sphingobacteriaceae</taxon>
        <taxon>Sphingobacterium</taxon>
    </lineage>
</organism>
<dbReference type="Proteomes" id="UP001170954">
    <property type="component" value="Unassembled WGS sequence"/>
</dbReference>
<dbReference type="Gene3D" id="3.90.1750.20">
    <property type="entry name" value="Putative Large Serine Recombinase, Chain B, Domain 2"/>
    <property type="match status" value="1"/>
</dbReference>
<evidence type="ECO:0000259" key="1">
    <source>
        <dbReference type="Pfam" id="PF07508"/>
    </source>
</evidence>
<protein>
    <submittedName>
        <fullName evidence="2">Recombinase family protein</fullName>
    </submittedName>
</protein>
<keyword evidence="3" id="KW-1185">Reference proteome</keyword>
<comment type="caution">
    <text evidence="2">The sequence shown here is derived from an EMBL/GenBank/DDBJ whole genome shotgun (WGS) entry which is preliminary data.</text>
</comment>
<reference evidence="2" key="2">
    <citation type="journal article" date="2022" name="Sci. Total Environ.">
        <title>Prevalence, transmission, and molecular epidemiology of tet(X)-positive bacteria among humans, animals, and environmental niches in China: An epidemiological, and genomic-based study.</title>
        <authorList>
            <person name="Dong N."/>
            <person name="Zeng Y."/>
            <person name="Cai C."/>
            <person name="Sun C."/>
            <person name="Lu J."/>
            <person name="Liu C."/>
            <person name="Zhou H."/>
            <person name="Sun Q."/>
            <person name="Shu L."/>
            <person name="Wang H."/>
            <person name="Wang Y."/>
            <person name="Wang S."/>
            <person name="Wu C."/>
            <person name="Chan E.W."/>
            <person name="Chen G."/>
            <person name="Shen Z."/>
            <person name="Chen S."/>
            <person name="Zhang R."/>
        </authorList>
    </citation>
    <scope>NUCLEOTIDE SEQUENCE</scope>
    <source>
        <strain evidence="2">R1692</strain>
    </source>
</reference>
<dbReference type="RefSeq" id="WP_286651593.1">
    <property type="nucleotide sequence ID" value="NZ_JACAGK010000034.1"/>
</dbReference>
<reference evidence="2" key="1">
    <citation type="submission" date="2020-06" db="EMBL/GenBank/DDBJ databases">
        <authorList>
            <person name="Dong N."/>
        </authorList>
    </citation>
    <scope>NUCLEOTIDE SEQUENCE</scope>
    <source>
        <strain evidence="2">R1692</strain>
    </source>
</reference>
<dbReference type="InterPro" id="IPR011109">
    <property type="entry name" value="DNA_bind_recombinase_dom"/>
</dbReference>
<dbReference type="InterPro" id="IPR038109">
    <property type="entry name" value="DNA_bind_recomb_sf"/>
</dbReference>
<feature type="domain" description="Recombinase" evidence="1">
    <location>
        <begin position="12"/>
        <end position="70"/>
    </location>
</feature>
<dbReference type="EMBL" id="JACAGK010000034">
    <property type="protein sequence ID" value="MDM1048970.1"/>
    <property type="molecule type" value="Genomic_DNA"/>
</dbReference>
<sequence length="84" mass="9650">MSGIAINFRERLAEKGLKVCHQHMSKILRNPFYCGMLAHNMLEGKVVEGNQEQLVSKEVFLKVNGLLKENPQGYRIKVKTRKSH</sequence>
<accession>A0ABT7NNY1</accession>
<proteinExistence type="predicted"/>